<dbReference type="Pfam" id="PF00153">
    <property type="entry name" value="Mito_carr"/>
    <property type="match status" value="3"/>
</dbReference>
<protein>
    <recommendedName>
        <fullName evidence="11">Mitoferrin-1</fullName>
    </recommendedName>
    <alternativeName>
        <fullName evidence="12">Mitochondrial iron transporter 1</fullName>
    </alternativeName>
    <alternativeName>
        <fullName evidence="13">Solute carrier family 25 member 37</fullName>
    </alternativeName>
</protein>
<keyword evidence="3 15" id="KW-0813">Transport</keyword>
<keyword evidence="6" id="KW-0677">Repeat</keyword>
<evidence type="ECO:0000313" key="16">
    <source>
        <dbReference type="EMBL" id="CDW32471.1"/>
    </source>
</evidence>
<keyword evidence="5 14" id="KW-0812">Transmembrane</keyword>
<dbReference type="PANTHER" id="PTHR45758:SF4">
    <property type="entry name" value="MITOFERRIN-1"/>
    <property type="match status" value="1"/>
</dbReference>
<evidence type="ECO:0000256" key="4">
    <source>
        <dbReference type="ARBA" id="ARBA00022496"/>
    </source>
</evidence>
<dbReference type="EMBL" id="HACA01015110">
    <property type="protein sequence ID" value="CDW32471.1"/>
    <property type="molecule type" value="Transcribed_RNA"/>
</dbReference>
<evidence type="ECO:0000256" key="5">
    <source>
        <dbReference type="ARBA" id="ARBA00022692"/>
    </source>
</evidence>
<evidence type="ECO:0000256" key="13">
    <source>
        <dbReference type="ARBA" id="ARBA00041894"/>
    </source>
</evidence>
<evidence type="ECO:0000256" key="14">
    <source>
        <dbReference type="PROSITE-ProRule" id="PRU00282"/>
    </source>
</evidence>
<comment type="similarity">
    <text evidence="2 15">Belongs to the mitochondrial carrier (TC 2.A.29) family.</text>
</comment>
<keyword evidence="4" id="KW-0410">Iron transport</keyword>
<keyword evidence="9 14" id="KW-0472">Membrane</keyword>
<keyword evidence="4" id="KW-0406">Ion transport</keyword>
<evidence type="ECO:0000256" key="9">
    <source>
        <dbReference type="ARBA" id="ARBA00023136"/>
    </source>
</evidence>
<sequence>MADFDEYESLPETTPLSITMMAGAAAGVSEHCAMYPIDSVKTRMQSLDCDKGFNRGIFSTLKIMVKEEGILRPMRGFNAMAFGAGPAHALYFSTYEHIKNSLNHSSFSAFGSNYVLPSVWVQGIAGVAATICHDSLMSPADVVKQRMQMCCSKFNTTISAVRNIYLNEGVRAFYRSYFTSLSMNIPYQVSHFWMYELSTGFLNPSGLYNPLVHFVAGASAGAVASTVTMPLDVCKTLLNTQEPSVLKRIHSSKIVGLRNAASLVYGIKGFAGFFQGLQARIVYQMPSTAISWSVYEFFKQYLGSSESSLSGSDSFESSAEYSDRNASNEVIVAKFQSKTDKWESLVVPSIMASSDMVLAENKFKPK</sequence>
<evidence type="ECO:0000256" key="6">
    <source>
        <dbReference type="ARBA" id="ARBA00022737"/>
    </source>
</evidence>
<evidence type="ECO:0000256" key="1">
    <source>
        <dbReference type="ARBA" id="ARBA00004225"/>
    </source>
</evidence>
<feature type="repeat" description="Solcar" evidence="14">
    <location>
        <begin position="208"/>
        <end position="301"/>
    </location>
</feature>
<dbReference type="AlphaFoldDB" id="A0A0K2U448"/>
<evidence type="ECO:0000256" key="7">
    <source>
        <dbReference type="ARBA" id="ARBA00022989"/>
    </source>
</evidence>
<dbReference type="InterPro" id="IPR002067">
    <property type="entry name" value="MCP"/>
</dbReference>
<dbReference type="InterPro" id="IPR018108">
    <property type="entry name" value="MCP_transmembrane"/>
</dbReference>
<dbReference type="PRINTS" id="PR00926">
    <property type="entry name" value="MITOCARRIER"/>
</dbReference>
<evidence type="ECO:0000256" key="15">
    <source>
        <dbReference type="RuleBase" id="RU000488"/>
    </source>
</evidence>
<accession>A0A0K2U448</accession>
<evidence type="ECO:0000256" key="2">
    <source>
        <dbReference type="ARBA" id="ARBA00006375"/>
    </source>
</evidence>
<organism evidence="16">
    <name type="scientific">Lepeophtheirus salmonis</name>
    <name type="common">Salmon louse</name>
    <name type="synonym">Caligus salmonis</name>
    <dbReference type="NCBI Taxonomy" id="72036"/>
    <lineage>
        <taxon>Eukaryota</taxon>
        <taxon>Metazoa</taxon>
        <taxon>Ecdysozoa</taxon>
        <taxon>Arthropoda</taxon>
        <taxon>Crustacea</taxon>
        <taxon>Multicrustacea</taxon>
        <taxon>Hexanauplia</taxon>
        <taxon>Copepoda</taxon>
        <taxon>Siphonostomatoida</taxon>
        <taxon>Caligidae</taxon>
        <taxon>Lepeophtheirus</taxon>
    </lineage>
</organism>
<evidence type="ECO:0000256" key="8">
    <source>
        <dbReference type="ARBA" id="ARBA00023128"/>
    </source>
</evidence>
<keyword evidence="7" id="KW-1133">Transmembrane helix</keyword>
<dbReference type="InterPro" id="IPR023395">
    <property type="entry name" value="MCP_dom_sf"/>
</dbReference>
<evidence type="ECO:0000256" key="3">
    <source>
        <dbReference type="ARBA" id="ARBA00022448"/>
    </source>
</evidence>
<dbReference type="GO" id="GO:0015093">
    <property type="term" value="F:ferrous iron transmembrane transporter activity"/>
    <property type="evidence" value="ECO:0007669"/>
    <property type="project" value="TreeGrafter"/>
</dbReference>
<name>A0A0K2U448_LEPSM</name>
<keyword evidence="8" id="KW-0496">Mitochondrion</keyword>
<feature type="repeat" description="Solcar" evidence="14">
    <location>
        <begin position="14"/>
        <end position="101"/>
    </location>
</feature>
<feature type="repeat" description="Solcar" evidence="14">
    <location>
        <begin position="117"/>
        <end position="201"/>
    </location>
</feature>
<comment type="subcellular location">
    <subcellularLocation>
        <location evidence="1">Mitochondrion membrane</location>
        <topology evidence="1">Multi-pass membrane protein</topology>
    </subcellularLocation>
</comment>
<proteinExistence type="inferred from homology"/>
<dbReference type="GO" id="GO:0048250">
    <property type="term" value="P:iron import into the mitochondrion"/>
    <property type="evidence" value="ECO:0007669"/>
    <property type="project" value="TreeGrafter"/>
</dbReference>
<dbReference type="PROSITE" id="PS50920">
    <property type="entry name" value="SOLCAR"/>
    <property type="match status" value="3"/>
</dbReference>
<gene>
    <name evidence="16" type="primary">SLC25A37</name>
</gene>
<evidence type="ECO:0000256" key="10">
    <source>
        <dbReference type="ARBA" id="ARBA00037061"/>
    </source>
</evidence>
<evidence type="ECO:0000256" key="12">
    <source>
        <dbReference type="ARBA" id="ARBA00041873"/>
    </source>
</evidence>
<evidence type="ECO:0000256" key="11">
    <source>
        <dbReference type="ARBA" id="ARBA00040418"/>
    </source>
</evidence>
<dbReference type="GO" id="GO:0031966">
    <property type="term" value="C:mitochondrial membrane"/>
    <property type="evidence" value="ECO:0007669"/>
    <property type="project" value="UniProtKB-SubCell"/>
</dbReference>
<comment type="function">
    <text evidence="10">Mitochondrial iron transporter that specifically mediates iron uptake in developing erythroid cells, thereby playing an essential role in heme biosynthesis.</text>
</comment>
<keyword evidence="4" id="KW-0408">Iron</keyword>
<dbReference type="SUPFAM" id="SSF103506">
    <property type="entry name" value="Mitochondrial carrier"/>
    <property type="match status" value="1"/>
</dbReference>
<dbReference type="OrthoDB" id="43906at2759"/>
<reference evidence="16" key="1">
    <citation type="submission" date="2014-05" db="EMBL/GenBank/DDBJ databases">
        <authorList>
            <person name="Chronopoulou M."/>
        </authorList>
    </citation>
    <scope>NUCLEOTIDE SEQUENCE</scope>
    <source>
        <tissue evidence="16">Whole organism</tissue>
    </source>
</reference>
<dbReference type="PANTHER" id="PTHR45758">
    <property type="entry name" value="MITOFERRIN-1-RELATED"/>
    <property type="match status" value="1"/>
</dbReference>
<dbReference type="Gene3D" id="1.50.40.10">
    <property type="entry name" value="Mitochondrial carrier domain"/>
    <property type="match status" value="2"/>
</dbReference>